<keyword evidence="3" id="KW-0238">DNA-binding</keyword>
<keyword evidence="3" id="KW-0413">Isomerase</keyword>
<name>A0A135YZ99_9FIRM</name>
<keyword evidence="1 3" id="KW-0547">Nucleotide-binding</keyword>
<dbReference type="PATRIC" id="fig|1261.5.peg.101"/>
<evidence type="ECO:0000256" key="3">
    <source>
        <dbReference type="HAMAP-Rule" id="MF_01488"/>
    </source>
</evidence>
<dbReference type="Pfam" id="PF14490">
    <property type="entry name" value="HHH_RecD2"/>
    <property type="match status" value="1"/>
</dbReference>
<dbReference type="EMBL" id="LSQZ01000002">
    <property type="protein sequence ID" value="KXI14728.1"/>
    <property type="molecule type" value="Genomic_DNA"/>
</dbReference>
<dbReference type="SMART" id="SM00382">
    <property type="entry name" value="AAA"/>
    <property type="match status" value="1"/>
</dbReference>
<dbReference type="InterPro" id="IPR029493">
    <property type="entry name" value="RecD2-like_HHH"/>
</dbReference>
<dbReference type="InterPro" id="IPR041451">
    <property type="entry name" value="RecD2_SH13"/>
</dbReference>
<evidence type="ECO:0000313" key="5">
    <source>
        <dbReference type="EMBL" id="KXI14728.1"/>
    </source>
</evidence>
<dbReference type="GO" id="GO:0016887">
    <property type="term" value="F:ATP hydrolysis activity"/>
    <property type="evidence" value="ECO:0007669"/>
    <property type="project" value="RHEA"/>
</dbReference>
<feature type="domain" description="AAA+ ATPase" evidence="4">
    <location>
        <begin position="331"/>
        <end position="514"/>
    </location>
</feature>
<dbReference type="GO" id="GO:0005524">
    <property type="term" value="F:ATP binding"/>
    <property type="evidence" value="ECO:0007669"/>
    <property type="project" value="UniProtKB-UniRule"/>
</dbReference>
<dbReference type="NCBIfam" id="TIGR01448">
    <property type="entry name" value="recD_rel"/>
    <property type="match status" value="1"/>
</dbReference>
<keyword evidence="2 3" id="KW-0067">ATP-binding</keyword>
<dbReference type="PANTHER" id="PTHR43788:SF6">
    <property type="entry name" value="DNA HELICASE B"/>
    <property type="match status" value="1"/>
</dbReference>
<sequence>MAKLEGTVSDIVFAGDNGYVIARMKIEESIETIVGYLPGLSTGENIEAEGEWTVHETYGRQLRVNSYQLVIPTTVSGILSFLSSGVITGVGQKMAKRIVDKFGVRSLEVIQNSPEDLLKIEGIGPKKLKPLVESYRENMGVKNVIIQLSPFGITPKMSMKIYKKYGETSIDVVRENPYQLIDDIVGIGFSIADGIASGNGLAKDSSYRIEQGIIHILKNSINNGHTFLPETILLKEAQRLLDIELEKIEVSEYDLIISRKIVVEKYGDENMVYLARYHKAEQDVSTKILELVANPRKDLKIDLDKELEDFQEDNGIFLASAQTQAVRAAFENGVMVLTGGPGTGKTTTINTIINMFKKNKNRVVLAAPTGRAAKRMTETTGEESKTIHRLLEMAFDADDRVIFVKNDEEPIDADAIIVDEASMIDIFLMDNLLKAMSAKTRLILVGDVDQLPSVGAGNVLSDIINSGVVTTIKLTEIFRQAQESDIIVNAHRINSGHDIVANRKGGDFYFINADTDEEICDQIRSLLGGRLEKFYKADSIKDMQVLSPMRKGTAGVNNLNTILQSSLNPYRSDRLEVELMKRTFRVGDKVMQVKNNYQKKWEDEATTDSGEGIYNGDIGYIYHIDKQAKQIYIIFDEYKIYKYKYDELDEIEHCFCTTVHKSQGSEFPVVIIPMTWGPPMLLSRNLIYTAVTRAKKLVVIVGMKKYLDHMIKNNKNNERFSNLDYKIMKLWNNYYEDLME</sequence>
<dbReference type="Gene3D" id="1.10.150.20">
    <property type="entry name" value="5' to 3' exonuclease, C-terminal subdomain"/>
    <property type="match status" value="1"/>
</dbReference>
<accession>A0A135YZ99</accession>
<dbReference type="HAMAP" id="MF_01488">
    <property type="entry name" value="RecD2"/>
    <property type="match status" value="1"/>
</dbReference>
<dbReference type="Gene3D" id="3.40.50.300">
    <property type="entry name" value="P-loop containing nucleotide triphosphate hydrolases"/>
    <property type="match status" value="2"/>
</dbReference>
<reference evidence="5 6" key="1">
    <citation type="submission" date="2016-02" db="EMBL/GenBank/DDBJ databases">
        <authorList>
            <person name="Wen L."/>
            <person name="He K."/>
            <person name="Yang H."/>
        </authorList>
    </citation>
    <scope>NUCLEOTIDE SEQUENCE [LARGE SCALE GENOMIC DNA]</scope>
    <source>
        <strain evidence="5 6">MJR8628A</strain>
    </source>
</reference>
<dbReference type="Gene3D" id="2.30.30.940">
    <property type="match status" value="1"/>
</dbReference>
<comment type="catalytic activity">
    <reaction evidence="3">
        <text>ATP + H2O = ADP + phosphate + H(+)</text>
        <dbReference type="Rhea" id="RHEA:13065"/>
        <dbReference type="ChEBI" id="CHEBI:15377"/>
        <dbReference type="ChEBI" id="CHEBI:15378"/>
        <dbReference type="ChEBI" id="CHEBI:30616"/>
        <dbReference type="ChEBI" id="CHEBI:43474"/>
        <dbReference type="ChEBI" id="CHEBI:456216"/>
        <dbReference type="EC" id="5.6.2.3"/>
    </reaction>
</comment>
<dbReference type="RefSeq" id="WP_061101537.1">
    <property type="nucleotide sequence ID" value="NZ_CAXUJS010000011.1"/>
</dbReference>
<comment type="caution">
    <text evidence="5">The sequence shown here is derived from an EMBL/GenBank/DDBJ whole genome shotgun (WGS) entry which is preliminary data.</text>
</comment>
<dbReference type="InterPro" id="IPR050534">
    <property type="entry name" value="Coronavir_polyprotein_1ab"/>
</dbReference>
<dbReference type="Pfam" id="PF13538">
    <property type="entry name" value="UvrD_C_2"/>
    <property type="match status" value="1"/>
</dbReference>
<dbReference type="PANTHER" id="PTHR43788">
    <property type="entry name" value="DNA2/NAM7 HELICASE FAMILY MEMBER"/>
    <property type="match status" value="1"/>
</dbReference>
<evidence type="ECO:0000259" key="4">
    <source>
        <dbReference type="SMART" id="SM00382"/>
    </source>
</evidence>
<dbReference type="Pfam" id="PF14520">
    <property type="entry name" value="HHH_5"/>
    <property type="match status" value="1"/>
</dbReference>
<dbReference type="STRING" id="1261.HMPREF3195_00099"/>
<dbReference type="Pfam" id="PF18335">
    <property type="entry name" value="SH3_13"/>
    <property type="match status" value="1"/>
</dbReference>
<dbReference type="GO" id="GO:0003677">
    <property type="term" value="F:DNA binding"/>
    <property type="evidence" value="ECO:0007669"/>
    <property type="project" value="UniProtKB-UniRule"/>
</dbReference>
<dbReference type="Gene3D" id="1.10.10.2220">
    <property type="match status" value="1"/>
</dbReference>
<dbReference type="EC" id="5.6.2.3" evidence="3"/>
<evidence type="ECO:0000313" key="6">
    <source>
        <dbReference type="Proteomes" id="UP000070326"/>
    </source>
</evidence>
<dbReference type="InterPro" id="IPR006345">
    <property type="entry name" value="RecD2"/>
</dbReference>
<dbReference type="eggNOG" id="COG0507">
    <property type="taxonomic scope" value="Bacteria"/>
</dbReference>
<comment type="similarity">
    <text evidence="3">Belongs to the RecD family. RecD2 subfamily.</text>
</comment>
<keyword evidence="3" id="KW-0378">Hydrolase</keyword>
<keyword evidence="3 5" id="KW-0347">Helicase</keyword>
<protein>
    <recommendedName>
        <fullName evidence="3">ATP-dependent RecD2 DNA helicase</fullName>
        <ecNumber evidence="3">5.6.2.3</ecNumber>
    </recommendedName>
    <alternativeName>
        <fullName evidence="3">DNA 5'-3' helicase subunit RecD2</fullName>
    </alternativeName>
</protein>
<dbReference type="SUPFAM" id="SSF47781">
    <property type="entry name" value="RuvA domain 2-like"/>
    <property type="match status" value="1"/>
</dbReference>
<dbReference type="Pfam" id="PF13245">
    <property type="entry name" value="AAA_19"/>
    <property type="match status" value="1"/>
</dbReference>
<proteinExistence type="inferred from homology"/>
<evidence type="ECO:0000256" key="2">
    <source>
        <dbReference type="ARBA" id="ARBA00022840"/>
    </source>
</evidence>
<dbReference type="CDD" id="cd18809">
    <property type="entry name" value="SF1_C_RecD"/>
    <property type="match status" value="1"/>
</dbReference>
<dbReference type="Pfam" id="PF23139">
    <property type="entry name" value="OB_YrrC"/>
    <property type="match status" value="1"/>
</dbReference>
<evidence type="ECO:0000256" key="1">
    <source>
        <dbReference type="ARBA" id="ARBA00022741"/>
    </source>
</evidence>
<dbReference type="InterPro" id="IPR055446">
    <property type="entry name" value="RecD2_N_OB"/>
</dbReference>
<dbReference type="CDD" id="cd17933">
    <property type="entry name" value="DEXSc_RecD-like"/>
    <property type="match status" value="1"/>
</dbReference>
<dbReference type="AlphaFoldDB" id="A0A135YZ99"/>
<dbReference type="GO" id="GO:0009338">
    <property type="term" value="C:exodeoxyribonuclease V complex"/>
    <property type="evidence" value="ECO:0007669"/>
    <property type="project" value="TreeGrafter"/>
</dbReference>
<dbReference type="GO" id="GO:0043139">
    <property type="term" value="F:5'-3' DNA helicase activity"/>
    <property type="evidence" value="ECO:0007669"/>
    <property type="project" value="UniProtKB-UniRule"/>
</dbReference>
<feature type="binding site" evidence="3">
    <location>
        <begin position="342"/>
        <end position="346"/>
    </location>
    <ligand>
        <name>ATP</name>
        <dbReference type="ChEBI" id="CHEBI:30616"/>
    </ligand>
</feature>
<gene>
    <name evidence="3" type="primary">recD2</name>
    <name evidence="5" type="ORF">HMPREF3195_00099</name>
</gene>
<dbReference type="InterPro" id="IPR027417">
    <property type="entry name" value="P-loop_NTPase"/>
</dbReference>
<dbReference type="Proteomes" id="UP000070326">
    <property type="component" value="Unassembled WGS sequence"/>
</dbReference>
<dbReference type="GO" id="GO:0006310">
    <property type="term" value="P:DNA recombination"/>
    <property type="evidence" value="ECO:0007669"/>
    <property type="project" value="InterPro"/>
</dbReference>
<comment type="function">
    <text evidence="3">DNA-dependent ATPase and ATP-dependent 5'-3' DNA helicase. Has no activity on blunt DNA or DNA with 3'-overhangs, requires at least 10 bases of 5'-ssDNA for helicase activity.</text>
</comment>
<dbReference type="SUPFAM" id="SSF52540">
    <property type="entry name" value="P-loop containing nucleoside triphosphate hydrolases"/>
    <property type="match status" value="1"/>
</dbReference>
<dbReference type="InterPro" id="IPR027785">
    <property type="entry name" value="UvrD-like_helicase_C"/>
</dbReference>
<dbReference type="InterPro" id="IPR003593">
    <property type="entry name" value="AAA+_ATPase"/>
</dbReference>
<dbReference type="GO" id="GO:0017116">
    <property type="term" value="F:single-stranded DNA helicase activity"/>
    <property type="evidence" value="ECO:0007669"/>
    <property type="project" value="TreeGrafter"/>
</dbReference>
<dbReference type="InterPro" id="IPR010994">
    <property type="entry name" value="RuvA_2-like"/>
</dbReference>
<organism evidence="5 6">
    <name type="scientific">Peptostreptococcus anaerobius</name>
    <dbReference type="NCBI Taxonomy" id="1261"/>
    <lineage>
        <taxon>Bacteria</taxon>
        <taxon>Bacillati</taxon>
        <taxon>Bacillota</taxon>
        <taxon>Clostridia</taxon>
        <taxon>Peptostreptococcales</taxon>
        <taxon>Peptostreptococcaceae</taxon>
        <taxon>Peptostreptococcus</taxon>
    </lineage>
</organism>